<dbReference type="FunFam" id="1.10.10.10:FF:000008">
    <property type="entry name" value="E2F transcription factor 1"/>
    <property type="match status" value="1"/>
</dbReference>
<dbReference type="InterPro" id="IPR015633">
    <property type="entry name" value="E2F"/>
</dbReference>
<evidence type="ECO:0000256" key="1">
    <source>
        <dbReference type="ARBA" id="ARBA00010940"/>
    </source>
</evidence>
<keyword evidence="10" id="KW-1185">Reference proteome</keyword>
<dbReference type="Pfam" id="PF16421">
    <property type="entry name" value="E2F_CC-MB"/>
    <property type="match status" value="1"/>
</dbReference>
<evidence type="ECO:0000256" key="7">
    <source>
        <dbReference type="SAM" id="MobiDB-lite"/>
    </source>
</evidence>
<dbReference type="GO" id="GO:0090575">
    <property type="term" value="C:RNA polymerase II transcription regulator complex"/>
    <property type="evidence" value="ECO:0007669"/>
    <property type="project" value="TreeGrafter"/>
</dbReference>
<evidence type="ECO:0000256" key="5">
    <source>
        <dbReference type="RuleBase" id="RU003796"/>
    </source>
</evidence>
<dbReference type="InterPro" id="IPR003316">
    <property type="entry name" value="E2F_WHTH_DNA-bd_dom"/>
</dbReference>
<evidence type="ECO:0000313" key="9">
    <source>
        <dbReference type="EMBL" id="CAD7640599.1"/>
    </source>
</evidence>
<dbReference type="InterPro" id="IPR036390">
    <property type="entry name" value="WH_DNA-bd_sf"/>
</dbReference>
<keyword evidence="5" id="KW-0539">Nucleus</keyword>
<gene>
    <name evidence="9" type="ORF">ONB1V03_LOCUS2647</name>
</gene>
<comment type="subcellular location">
    <subcellularLocation>
        <location evidence="5">Nucleus</location>
    </subcellularLocation>
</comment>
<feature type="compositionally biased region" description="Polar residues" evidence="7">
    <location>
        <begin position="341"/>
        <end position="352"/>
    </location>
</feature>
<feature type="region of interest" description="Disordered" evidence="7">
    <location>
        <begin position="256"/>
        <end position="375"/>
    </location>
</feature>
<dbReference type="EMBL" id="CAJPVJ010000644">
    <property type="protein sequence ID" value="CAG2163063.1"/>
    <property type="molecule type" value="Genomic_DNA"/>
</dbReference>
<evidence type="ECO:0000313" key="10">
    <source>
        <dbReference type="Proteomes" id="UP000728032"/>
    </source>
</evidence>
<protein>
    <recommendedName>
        <fullName evidence="8">E2F/DP family winged-helix DNA-binding domain-containing protein</fullName>
    </recommendedName>
</protein>
<feature type="domain" description="E2F/DP family winged-helix DNA-binding" evidence="8">
    <location>
        <begin position="16"/>
        <end position="82"/>
    </location>
</feature>
<evidence type="ECO:0000256" key="3">
    <source>
        <dbReference type="ARBA" id="ARBA00023125"/>
    </source>
</evidence>
<keyword evidence="4 5" id="KW-0804">Transcription</keyword>
<dbReference type="Proteomes" id="UP000728032">
    <property type="component" value="Unassembled WGS sequence"/>
</dbReference>
<name>A0A7R9QDD0_9ACAR</name>
<dbReference type="Gene3D" id="6.10.250.540">
    <property type="match status" value="1"/>
</dbReference>
<reference evidence="9" key="1">
    <citation type="submission" date="2020-11" db="EMBL/GenBank/DDBJ databases">
        <authorList>
            <person name="Tran Van P."/>
        </authorList>
    </citation>
    <scope>NUCLEOTIDE SEQUENCE</scope>
</reference>
<evidence type="ECO:0000256" key="6">
    <source>
        <dbReference type="SAM" id="Coils"/>
    </source>
</evidence>
<dbReference type="GO" id="GO:0046983">
    <property type="term" value="F:protein dimerization activity"/>
    <property type="evidence" value="ECO:0007669"/>
    <property type="project" value="InterPro"/>
</dbReference>
<feature type="coiled-coil region" evidence="6">
    <location>
        <begin position="89"/>
        <end position="116"/>
    </location>
</feature>
<dbReference type="InterPro" id="IPR037241">
    <property type="entry name" value="E2F-DP_heterodim"/>
</dbReference>
<dbReference type="SUPFAM" id="SSF46785">
    <property type="entry name" value="Winged helix' DNA-binding domain"/>
    <property type="match status" value="1"/>
</dbReference>
<dbReference type="SMART" id="SM01372">
    <property type="entry name" value="E2F_TDP"/>
    <property type="match status" value="1"/>
</dbReference>
<dbReference type="OrthoDB" id="1743261at2759"/>
<dbReference type="Pfam" id="PF02319">
    <property type="entry name" value="WHD_E2F_TDP"/>
    <property type="match status" value="1"/>
</dbReference>
<dbReference type="GO" id="GO:0000978">
    <property type="term" value="F:RNA polymerase II cis-regulatory region sequence-specific DNA binding"/>
    <property type="evidence" value="ECO:0007669"/>
    <property type="project" value="InterPro"/>
</dbReference>
<evidence type="ECO:0000259" key="8">
    <source>
        <dbReference type="SMART" id="SM01372"/>
    </source>
</evidence>
<comment type="similarity">
    <text evidence="1 5">Belongs to the E2F/DP family.</text>
</comment>
<dbReference type="PANTHER" id="PTHR12081">
    <property type="entry name" value="TRANSCRIPTION FACTOR E2F"/>
    <property type="match status" value="1"/>
</dbReference>
<dbReference type="AlphaFoldDB" id="A0A7R9QDD0"/>
<evidence type="ECO:0000256" key="4">
    <source>
        <dbReference type="ARBA" id="ARBA00023163"/>
    </source>
</evidence>
<dbReference type="InterPro" id="IPR036388">
    <property type="entry name" value="WH-like_DNA-bd_sf"/>
</dbReference>
<dbReference type="SUPFAM" id="SSF144074">
    <property type="entry name" value="E2F-DP heterodimerization region"/>
    <property type="match status" value="1"/>
</dbReference>
<dbReference type="EMBL" id="OC915469">
    <property type="protein sequence ID" value="CAD7640599.1"/>
    <property type="molecule type" value="Genomic_DNA"/>
</dbReference>
<dbReference type="Gene3D" id="1.10.10.10">
    <property type="entry name" value="Winged helix-like DNA-binding domain superfamily/Winged helix DNA-binding domain"/>
    <property type="match status" value="1"/>
</dbReference>
<evidence type="ECO:0000256" key="2">
    <source>
        <dbReference type="ARBA" id="ARBA00023015"/>
    </source>
</evidence>
<proteinExistence type="inferred from homology"/>
<accession>A0A7R9QDD0</accession>
<dbReference type="InterPro" id="IPR032198">
    <property type="entry name" value="E2F_CC-MB"/>
</dbReference>
<dbReference type="CDD" id="cd14660">
    <property type="entry name" value="E2F_DD"/>
    <property type="match status" value="1"/>
</dbReference>
<dbReference type="PANTHER" id="PTHR12081:SF18">
    <property type="entry name" value="TRANSCRIPTION FACTOR E2F2-RELATED"/>
    <property type="match status" value="1"/>
</dbReference>
<keyword evidence="2 5" id="KW-0805">Transcription regulation</keyword>
<keyword evidence="3 5" id="KW-0238">DNA-binding</keyword>
<keyword evidence="6" id="KW-0175">Coiled coil</keyword>
<feature type="compositionally biased region" description="Polar residues" evidence="7">
    <location>
        <begin position="268"/>
        <end position="279"/>
    </location>
</feature>
<organism evidence="9">
    <name type="scientific">Oppiella nova</name>
    <dbReference type="NCBI Taxonomy" id="334625"/>
    <lineage>
        <taxon>Eukaryota</taxon>
        <taxon>Metazoa</taxon>
        <taxon>Ecdysozoa</taxon>
        <taxon>Arthropoda</taxon>
        <taxon>Chelicerata</taxon>
        <taxon>Arachnida</taxon>
        <taxon>Acari</taxon>
        <taxon>Acariformes</taxon>
        <taxon>Sarcoptiformes</taxon>
        <taxon>Oribatida</taxon>
        <taxon>Brachypylina</taxon>
        <taxon>Oppioidea</taxon>
        <taxon>Oppiidae</taxon>
        <taxon>Oppiella</taxon>
    </lineage>
</organism>
<dbReference type="GO" id="GO:0000981">
    <property type="term" value="F:DNA-binding transcription factor activity, RNA polymerase II-specific"/>
    <property type="evidence" value="ECO:0007669"/>
    <property type="project" value="TreeGrafter"/>
</dbReference>
<sequence>MLEMSELSDCGSSASRHEKSLGLLTTRFVSLLQDAKDGVLDLKMAADTLAVRQKRRIYDITNVLEGIGLIEKKSKNSIQWLGAGPGCNTREITDKLLALKEELVELDNKEMELDQHFSWAKQSIHNITDDSFNKRMAYLRHEDINNTFAGQMLLIIQAPVGTQLEVPLPEPDNGDELITPDEDAKPAKRRRYQIHLKSRSGPINVVLVNKSEDTSETEVIQVLNNETNEVMSSIDSISIDSISPEKSPKKCFTEIKQSTKQSVDDSEGSSAHSHGTRASTRAAVKPMEPLARKQAKRPAVKSSKEPVKSSATSGDESPTPDPSPTPPLRQLSPRKAAQQHLFVTTTRSQTQKAVPVADGSKGTKGSAIQTKERSNRMTKPLTKSVELDVTEEPDKCDNICDSTKTRVPLAQKQVMDIDESVTPDVFAPLLRLSPPPNGRDYCFNLDANEGICDLFL</sequence>